<gene>
    <name evidence="2" type="ORF">UFOPK3001_01688</name>
    <name evidence="3" type="ORF">UFOPK3954_01037</name>
</gene>
<reference evidence="3" key="1">
    <citation type="submission" date="2020-05" db="EMBL/GenBank/DDBJ databases">
        <authorList>
            <person name="Chiriac C."/>
            <person name="Salcher M."/>
            <person name="Ghai R."/>
            <person name="Kavagutti S V."/>
        </authorList>
    </citation>
    <scope>NUCLEOTIDE SEQUENCE</scope>
</reference>
<evidence type="ECO:0000259" key="1">
    <source>
        <dbReference type="Pfam" id="PF00144"/>
    </source>
</evidence>
<dbReference type="EMBL" id="CAFBON010000094">
    <property type="protein sequence ID" value="CAB4988939.1"/>
    <property type="molecule type" value="Genomic_DNA"/>
</dbReference>
<evidence type="ECO:0000313" key="2">
    <source>
        <dbReference type="EMBL" id="CAB4813081.1"/>
    </source>
</evidence>
<dbReference type="AlphaFoldDB" id="A0A6J7NEI8"/>
<dbReference type="Pfam" id="PF00144">
    <property type="entry name" value="Beta-lactamase"/>
    <property type="match status" value="1"/>
</dbReference>
<protein>
    <submittedName>
        <fullName evidence="3">Unannotated protein</fullName>
    </submittedName>
</protein>
<sequence length="387" mass="42017">MSEAASPLAAINLFSGQPQHENFNRLHHILPSSRLTASRTPHRFPAGNSVGLPASFDVGGKQVDTEHFLDLTDTAALLVLHDGKVVHEQYRLTGGPNVQWISWSVAKSFTSALVGIAVEQGHIGSIEEPISSYIDTAPGSAYEGTCIKDILQMSSGARWNEDYSDPDSDIARLGQAMGSRGSLDSFVANMAREYPPGTLCRYNSADTQALGTLLVRATGRSITDYMQEHLYEPLGMEDDGFWLLDAHSREMAFGGVNLTARDFAKIGELYRLGGSWNGNQILPADWVQASVTPDAPHVQWGRPVIAGMELPEGYGYQWWLSPGGKGQFSAIGVYNQWVFVSPADRVTIVKLSATRTYGTTMGEETNHSDAHEYFLQALAAHVGATAA</sequence>
<name>A0A6J7NEI8_9ZZZZ</name>
<dbReference type="SUPFAM" id="SSF56601">
    <property type="entry name" value="beta-lactamase/transpeptidase-like"/>
    <property type="match status" value="1"/>
</dbReference>
<dbReference type="InterPro" id="IPR001466">
    <property type="entry name" value="Beta-lactam-related"/>
</dbReference>
<dbReference type="InterPro" id="IPR050789">
    <property type="entry name" value="Diverse_Enzym_Activities"/>
</dbReference>
<accession>A0A6J7NEI8</accession>
<dbReference type="PANTHER" id="PTHR43283:SF14">
    <property type="entry name" value="BLL8153 PROTEIN"/>
    <property type="match status" value="1"/>
</dbReference>
<dbReference type="InterPro" id="IPR012338">
    <property type="entry name" value="Beta-lactam/transpept-like"/>
</dbReference>
<dbReference type="PANTHER" id="PTHR43283">
    <property type="entry name" value="BETA-LACTAMASE-RELATED"/>
    <property type="match status" value="1"/>
</dbReference>
<dbReference type="EMBL" id="CAFAAJ010000118">
    <property type="protein sequence ID" value="CAB4813081.1"/>
    <property type="molecule type" value="Genomic_DNA"/>
</dbReference>
<proteinExistence type="predicted"/>
<evidence type="ECO:0000313" key="3">
    <source>
        <dbReference type="EMBL" id="CAB4988939.1"/>
    </source>
</evidence>
<dbReference type="Gene3D" id="3.40.710.10">
    <property type="entry name" value="DD-peptidase/beta-lactamase superfamily"/>
    <property type="match status" value="1"/>
</dbReference>
<organism evidence="3">
    <name type="scientific">freshwater metagenome</name>
    <dbReference type="NCBI Taxonomy" id="449393"/>
    <lineage>
        <taxon>unclassified sequences</taxon>
        <taxon>metagenomes</taxon>
        <taxon>ecological metagenomes</taxon>
    </lineage>
</organism>
<feature type="domain" description="Beta-lactamase-related" evidence="1">
    <location>
        <begin position="74"/>
        <end position="356"/>
    </location>
</feature>